<organism evidence="1 2">
    <name type="scientific">Oleiphilus messinensis</name>
    <dbReference type="NCBI Taxonomy" id="141451"/>
    <lineage>
        <taxon>Bacteria</taxon>
        <taxon>Pseudomonadati</taxon>
        <taxon>Pseudomonadota</taxon>
        <taxon>Gammaproteobacteria</taxon>
        <taxon>Oceanospirillales</taxon>
        <taxon>Oleiphilaceae</taxon>
        <taxon>Oleiphilus</taxon>
    </lineage>
</organism>
<proteinExistence type="predicted"/>
<evidence type="ECO:0000313" key="1">
    <source>
        <dbReference type="EMBL" id="ARU59139.1"/>
    </source>
</evidence>
<dbReference type="OrthoDB" id="5731852at2"/>
<reference evidence="1 2" key="1">
    <citation type="submission" date="2017-05" db="EMBL/GenBank/DDBJ databases">
        <title>Genomic insights into alkan degradation activity of Oleiphilus messinensis.</title>
        <authorList>
            <person name="Kozyavkin S.A."/>
            <person name="Slesarev A.I."/>
            <person name="Golyshin P.N."/>
            <person name="Korzhenkov A."/>
            <person name="Golyshina O.N."/>
            <person name="Toshchakov S.V."/>
        </authorList>
    </citation>
    <scope>NUCLEOTIDE SEQUENCE [LARGE SCALE GENOMIC DNA]</scope>
    <source>
        <strain evidence="1 2">ME102</strain>
    </source>
</reference>
<sequence>MSETPSYLQDAKDLLTQDGFATGDIWYHGTSSALLDSINEHGLIRSGDKAMNQAAKKTMATIGNSYTESREPVYLTQSKQLAHYWAAQTVRDRSVRFEGEESPVVLEVKLPENQQTKVRPDVGAATLLIMKGGEKFMAWLESVYQENGAGELSIDLMKADRMDYLKKLGMAYIDEDVPAEFVQLVEA</sequence>
<name>A0A1Y0IG79_9GAMM</name>
<keyword evidence="2" id="KW-1185">Reference proteome</keyword>
<accession>A0A1Y0IG79</accession>
<dbReference type="Proteomes" id="UP000196027">
    <property type="component" value="Chromosome"/>
</dbReference>
<dbReference type="AlphaFoldDB" id="A0A1Y0IG79"/>
<dbReference type="KEGG" id="ome:OLMES_5155"/>
<evidence type="ECO:0000313" key="2">
    <source>
        <dbReference type="Proteomes" id="UP000196027"/>
    </source>
</evidence>
<dbReference type="RefSeq" id="WP_087463842.1">
    <property type="nucleotide sequence ID" value="NZ_CP021425.1"/>
</dbReference>
<dbReference type="EMBL" id="CP021425">
    <property type="protein sequence ID" value="ARU59139.1"/>
    <property type="molecule type" value="Genomic_DNA"/>
</dbReference>
<protein>
    <submittedName>
        <fullName evidence="1">Uncharacterized protein</fullName>
    </submittedName>
</protein>
<gene>
    <name evidence="1" type="ORF">OLMES_5155</name>
</gene>